<comment type="caution">
    <text evidence="11">The sequence shown here is derived from an EMBL/GenBank/DDBJ whole genome shotgun (WGS) entry which is preliminary data.</text>
</comment>
<evidence type="ECO:0000256" key="7">
    <source>
        <dbReference type="ARBA" id="ARBA00029829"/>
    </source>
</evidence>
<dbReference type="Pfam" id="PF10099">
    <property type="entry name" value="RskA_C"/>
    <property type="match status" value="1"/>
</dbReference>
<feature type="domain" description="Anti-sigma K factor RskA C-terminal" evidence="10">
    <location>
        <begin position="105"/>
        <end position="224"/>
    </location>
</feature>
<dbReference type="PANTHER" id="PTHR37461:SF1">
    <property type="entry name" value="ANTI-SIGMA-K FACTOR RSKA"/>
    <property type="match status" value="1"/>
</dbReference>
<protein>
    <recommendedName>
        <fullName evidence="8">Regulator of SigK</fullName>
    </recommendedName>
    <alternativeName>
        <fullName evidence="7">Sigma-K anti-sigma factor RskA</fullName>
    </alternativeName>
</protein>
<evidence type="ECO:0000256" key="5">
    <source>
        <dbReference type="ARBA" id="ARBA00022989"/>
    </source>
</evidence>
<feature type="transmembrane region" description="Helical" evidence="9">
    <location>
        <begin position="95"/>
        <end position="116"/>
    </location>
</feature>
<keyword evidence="6 9" id="KW-0472">Membrane</keyword>
<keyword evidence="12" id="KW-1185">Reference proteome</keyword>
<dbReference type="InterPro" id="IPR041916">
    <property type="entry name" value="Anti_sigma_zinc_sf"/>
</dbReference>
<keyword evidence="4 9" id="KW-0812">Transmembrane</keyword>
<evidence type="ECO:0000256" key="3">
    <source>
        <dbReference type="ARBA" id="ARBA00022475"/>
    </source>
</evidence>
<evidence type="ECO:0000256" key="4">
    <source>
        <dbReference type="ARBA" id="ARBA00022692"/>
    </source>
</evidence>
<evidence type="ECO:0000256" key="2">
    <source>
        <dbReference type="ARBA" id="ARBA00004236"/>
    </source>
</evidence>
<evidence type="ECO:0000313" key="11">
    <source>
        <dbReference type="EMBL" id="PLC47898.1"/>
    </source>
</evidence>
<organism evidence="11 12">
    <name type="scientific">Pollutimonas subterranea</name>
    <dbReference type="NCBI Taxonomy" id="2045210"/>
    <lineage>
        <taxon>Bacteria</taxon>
        <taxon>Pseudomonadati</taxon>
        <taxon>Pseudomonadota</taxon>
        <taxon>Betaproteobacteria</taxon>
        <taxon>Burkholderiales</taxon>
        <taxon>Alcaligenaceae</taxon>
        <taxon>Pollutimonas</taxon>
    </lineage>
</organism>
<dbReference type="RefSeq" id="WP_102075902.1">
    <property type="nucleotide sequence ID" value="NZ_PDNW01000042.1"/>
</dbReference>
<evidence type="ECO:0000313" key="12">
    <source>
        <dbReference type="Proteomes" id="UP000234190"/>
    </source>
</evidence>
<name>A0A2N4TYQ7_9BURK</name>
<evidence type="ECO:0000256" key="9">
    <source>
        <dbReference type="SAM" id="Phobius"/>
    </source>
</evidence>
<dbReference type="InterPro" id="IPR051474">
    <property type="entry name" value="Anti-sigma-K/W_factor"/>
</dbReference>
<evidence type="ECO:0000256" key="1">
    <source>
        <dbReference type="ARBA" id="ARBA00004167"/>
    </source>
</evidence>
<keyword evidence="5 9" id="KW-1133">Transmembrane helix</keyword>
<dbReference type="InterPro" id="IPR018764">
    <property type="entry name" value="RskA_C"/>
</dbReference>
<proteinExistence type="predicted"/>
<dbReference type="OrthoDB" id="5298046at2"/>
<dbReference type="Proteomes" id="UP000234190">
    <property type="component" value="Unassembled WGS sequence"/>
</dbReference>
<evidence type="ECO:0000259" key="10">
    <source>
        <dbReference type="Pfam" id="PF10099"/>
    </source>
</evidence>
<evidence type="ECO:0000256" key="8">
    <source>
        <dbReference type="ARBA" id="ARBA00030803"/>
    </source>
</evidence>
<dbReference type="AlphaFoldDB" id="A0A2N4TYQ7"/>
<evidence type="ECO:0000256" key="6">
    <source>
        <dbReference type="ARBA" id="ARBA00023136"/>
    </source>
</evidence>
<accession>A0A2N4TYQ7</accession>
<dbReference type="GO" id="GO:0016989">
    <property type="term" value="F:sigma factor antagonist activity"/>
    <property type="evidence" value="ECO:0007669"/>
    <property type="project" value="TreeGrafter"/>
</dbReference>
<dbReference type="GO" id="GO:0006417">
    <property type="term" value="P:regulation of translation"/>
    <property type="evidence" value="ECO:0007669"/>
    <property type="project" value="TreeGrafter"/>
</dbReference>
<dbReference type="PANTHER" id="PTHR37461">
    <property type="entry name" value="ANTI-SIGMA-K FACTOR RSKA"/>
    <property type="match status" value="1"/>
</dbReference>
<sequence length="235" mass="25984">MNGSNETHDDLNALAGEYVLGTLDAAQRHDVEARLAHDAELQTAVHAWEERLAALNTIPDEQPLPTDLWPRIQRSIAPAVHTASRWYRWWNDLRLWRGLTTGGFATAALLFALLIMRPAVDAPNYMVVLVPPQGQHPGYVIQASMNKHITLTPLGSEQVPAQKSLQFWTKDDSWSAPVSLGLVQPGQRESFALDHLPPLQSNQLFEITLEPENGSPTGRPTGPILYIGRAVKVPS</sequence>
<dbReference type="GO" id="GO:0005886">
    <property type="term" value="C:plasma membrane"/>
    <property type="evidence" value="ECO:0007669"/>
    <property type="project" value="UniProtKB-SubCell"/>
</dbReference>
<comment type="subcellular location">
    <subcellularLocation>
        <location evidence="2">Cell membrane</location>
    </subcellularLocation>
    <subcellularLocation>
        <location evidence="1">Membrane</location>
        <topology evidence="1">Single-pass membrane protein</topology>
    </subcellularLocation>
</comment>
<gene>
    <name evidence="11" type="ORF">CR159_21060</name>
</gene>
<keyword evidence="3" id="KW-1003">Cell membrane</keyword>
<dbReference type="Gene3D" id="1.10.10.1320">
    <property type="entry name" value="Anti-sigma factor, zinc-finger domain"/>
    <property type="match status" value="1"/>
</dbReference>
<reference evidence="11 12" key="1">
    <citation type="submission" date="2017-10" db="EMBL/GenBank/DDBJ databases">
        <title>Two draft genome sequences of Pusillimonas sp. strains isolated from a nitrate- and radionuclide-contaminated groundwater in Russia.</title>
        <authorList>
            <person name="Grouzdev D.S."/>
            <person name="Tourova T.P."/>
            <person name="Goeva M.A."/>
            <person name="Babich T.L."/>
            <person name="Sokolova D.S."/>
            <person name="Abdullin R."/>
            <person name="Poltaraus A.B."/>
            <person name="Toshchakov S.V."/>
            <person name="Nazina T.N."/>
        </authorList>
    </citation>
    <scope>NUCLEOTIDE SEQUENCE [LARGE SCALE GENOMIC DNA]</scope>
    <source>
        <strain evidence="11 12">JR1/69-3-13</strain>
    </source>
</reference>
<dbReference type="EMBL" id="PDNW01000042">
    <property type="protein sequence ID" value="PLC47898.1"/>
    <property type="molecule type" value="Genomic_DNA"/>
</dbReference>